<gene>
    <name evidence="7" type="ORF">TorRG33x02_329740</name>
</gene>
<evidence type="ECO:0000256" key="5">
    <source>
        <dbReference type="ARBA" id="ARBA00023128"/>
    </source>
</evidence>
<dbReference type="Proteomes" id="UP000237000">
    <property type="component" value="Unassembled WGS sequence"/>
</dbReference>
<comment type="subcellular location">
    <subcellularLocation>
        <location evidence="1">Mitochondrion</location>
    </subcellularLocation>
</comment>
<dbReference type="AlphaFoldDB" id="A0A2P5B8E0"/>
<dbReference type="PANTHER" id="PTHR45717:SF8">
    <property type="entry name" value="OS01G0301000 PROTEIN"/>
    <property type="match status" value="1"/>
</dbReference>
<comment type="caution">
    <text evidence="7">The sequence shown here is derived from an EMBL/GenBank/DDBJ whole genome shotgun (WGS) entry which is preliminary data.</text>
</comment>
<accession>A0A2P5B8E0</accession>
<dbReference type="InParanoid" id="A0A2P5B8E0"/>
<dbReference type="OrthoDB" id="1717827at2759"/>
<evidence type="ECO:0000313" key="7">
    <source>
        <dbReference type="EMBL" id="PON45016.1"/>
    </source>
</evidence>
<dbReference type="SUPFAM" id="SSF48452">
    <property type="entry name" value="TPR-like"/>
    <property type="match status" value="1"/>
</dbReference>
<dbReference type="InterPro" id="IPR011990">
    <property type="entry name" value="TPR-like_helical_dom_sf"/>
</dbReference>
<keyword evidence="4" id="KW-0809">Transit peptide</keyword>
<evidence type="ECO:0000256" key="3">
    <source>
        <dbReference type="ARBA" id="ARBA00022737"/>
    </source>
</evidence>
<comment type="similarity">
    <text evidence="2">Belongs to the PPR family. P subfamily.</text>
</comment>
<dbReference type="InterPro" id="IPR002885">
    <property type="entry name" value="PPR_rpt"/>
</dbReference>
<dbReference type="GO" id="GO:0005739">
    <property type="term" value="C:mitochondrion"/>
    <property type="evidence" value="ECO:0007669"/>
    <property type="project" value="UniProtKB-SubCell"/>
</dbReference>
<feature type="repeat" description="PPR" evidence="6">
    <location>
        <begin position="173"/>
        <end position="207"/>
    </location>
</feature>
<dbReference type="Gene3D" id="1.25.40.10">
    <property type="entry name" value="Tetratricopeptide repeat domain"/>
    <property type="match status" value="2"/>
</dbReference>
<keyword evidence="8" id="KW-1185">Reference proteome</keyword>
<dbReference type="PROSITE" id="PS51375">
    <property type="entry name" value="PPR"/>
    <property type="match status" value="2"/>
</dbReference>
<organism evidence="7 8">
    <name type="scientific">Trema orientale</name>
    <name type="common">Charcoal tree</name>
    <name type="synonym">Celtis orientalis</name>
    <dbReference type="NCBI Taxonomy" id="63057"/>
    <lineage>
        <taxon>Eukaryota</taxon>
        <taxon>Viridiplantae</taxon>
        <taxon>Streptophyta</taxon>
        <taxon>Embryophyta</taxon>
        <taxon>Tracheophyta</taxon>
        <taxon>Spermatophyta</taxon>
        <taxon>Magnoliopsida</taxon>
        <taxon>eudicotyledons</taxon>
        <taxon>Gunneridae</taxon>
        <taxon>Pentapetalae</taxon>
        <taxon>rosids</taxon>
        <taxon>fabids</taxon>
        <taxon>Rosales</taxon>
        <taxon>Cannabaceae</taxon>
        <taxon>Trema</taxon>
    </lineage>
</organism>
<proteinExistence type="inferred from homology"/>
<dbReference type="FunCoup" id="A0A2P5B8E0">
    <property type="interactions" value="838"/>
</dbReference>
<dbReference type="PANTHER" id="PTHR45717">
    <property type="entry name" value="OS12G0527900 PROTEIN"/>
    <property type="match status" value="1"/>
</dbReference>
<evidence type="ECO:0000256" key="6">
    <source>
        <dbReference type="PROSITE-ProRule" id="PRU00708"/>
    </source>
</evidence>
<sequence>MNPKSLSAAAARRVGSQLRNATTAAAADEVAAIRRRNLEPLHRRLSALGASGGSVWKTLNEYVMEGNIINKEELQRCAKKLRKFKRFRHALQILEWMEMRKMNYSYPDHAIRLELIAKTEGIVAAENYLSNLPPRAKNRCTYTTLLNCYCTATMEDKALQLFEKMDQMGLVSNALSFTHLMIMYQKMGKPEKVLSLVQNMKQRSISPNAITYSVWMQSYASLNDIGGVERVLQEIEKVDEERCCDWATYSTLAGIYVKAGLLEKAKLALGKLEEKMKPGAPRRAYSFLISLYASIGELGEVNRIWKTLNSVHPTFNNLSYLVMLQSLAKLNDIEGLTKCFKEWESSCFDYDMRLADNVIATYLRCGMFEEAKLVFEDANKRISGPFLKAREKFMFFFLKNRQIDLALSYLDDAVSEAKDKEWHPAFALVTAFLNYFREEKDVHSAEKVLNILKPFHRLNANDYQLLLKIYIAAGKFAPEMRQRLEKDGIEIRCEVEELLQKVCPQLD</sequence>
<dbReference type="GO" id="GO:0003729">
    <property type="term" value="F:mRNA binding"/>
    <property type="evidence" value="ECO:0007669"/>
    <property type="project" value="UniProtKB-ARBA"/>
</dbReference>
<evidence type="ECO:0000256" key="4">
    <source>
        <dbReference type="ARBA" id="ARBA00022946"/>
    </source>
</evidence>
<evidence type="ECO:0000256" key="2">
    <source>
        <dbReference type="ARBA" id="ARBA00007626"/>
    </source>
</evidence>
<keyword evidence="3" id="KW-0677">Repeat</keyword>
<reference evidence="8" key="1">
    <citation type="submission" date="2016-06" db="EMBL/GenBank/DDBJ databases">
        <title>Parallel loss of symbiosis genes in relatives of nitrogen-fixing non-legume Parasponia.</title>
        <authorList>
            <person name="Van Velzen R."/>
            <person name="Holmer R."/>
            <person name="Bu F."/>
            <person name="Rutten L."/>
            <person name="Van Zeijl A."/>
            <person name="Liu W."/>
            <person name="Santuari L."/>
            <person name="Cao Q."/>
            <person name="Sharma T."/>
            <person name="Shen D."/>
            <person name="Roswanjaya Y."/>
            <person name="Wardhani T."/>
            <person name="Kalhor M.S."/>
            <person name="Jansen J."/>
            <person name="Van den Hoogen J."/>
            <person name="Gungor B."/>
            <person name="Hartog M."/>
            <person name="Hontelez J."/>
            <person name="Verver J."/>
            <person name="Yang W.-C."/>
            <person name="Schijlen E."/>
            <person name="Repin R."/>
            <person name="Schilthuizen M."/>
            <person name="Schranz E."/>
            <person name="Heidstra R."/>
            <person name="Miyata K."/>
            <person name="Fedorova E."/>
            <person name="Kohlen W."/>
            <person name="Bisseling T."/>
            <person name="Smit S."/>
            <person name="Geurts R."/>
        </authorList>
    </citation>
    <scope>NUCLEOTIDE SEQUENCE [LARGE SCALE GENOMIC DNA]</scope>
    <source>
        <strain evidence="8">cv. RG33-2</strain>
    </source>
</reference>
<evidence type="ECO:0000313" key="8">
    <source>
        <dbReference type="Proteomes" id="UP000237000"/>
    </source>
</evidence>
<dbReference type="Pfam" id="PF01535">
    <property type="entry name" value="PPR"/>
    <property type="match status" value="1"/>
</dbReference>
<dbReference type="FunFam" id="1.25.40.10:FF:000385">
    <property type="entry name" value="Pentatricopeptide repeat-containing protein mitochondrial"/>
    <property type="match status" value="1"/>
</dbReference>
<dbReference type="STRING" id="63057.A0A2P5B8E0"/>
<keyword evidence="5" id="KW-0496">Mitochondrion</keyword>
<dbReference type="Pfam" id="PF12854">
    <property type="entry name" value="PPR_1"/>
    <property type="match status" value="1"/>
</dbReference>
<dbReference type="NCBIfam" id="TIGR00756">
    <property type="entry name" value="PPR"/>
    <property type="match status" value="2"/>
</dbReference>
<dbReference type="EMBL" id="JXTC01000581">
    <property type="protein sequence ID" value="PON45016.1"/>
    <property type="molecule type" value="Genomic_DNA"/>
</dbReference>
<dbReference type="Pfam" id="PF13041">
    <property type="entry name" value="PPR_2"/>
    <property type="match status" value="1"/>
</dbReference>
<evidence type="ECO:0000256" key="1">
    <source>
        <dbReference type="ARBA" id="ARBA00004173"/>
    </source>
</evidence>
<name>A0A2P5B8E0_TREOI</name>
<feature type="repeat" description="PPR" evidence="6">
    <location>
        <begin position="138"/>
        <end position="172"/>
    </location>
</feature>
<protein>
    <submittedName>
        <fullName evidence="7">Tetratricopeptide-like helical domain containing protein</fullName>
    </submittedName>
</protein>